<feature type="binding site" evidence="4">
    <location>
        <begin position="8"/>
        <end position="15"/>
    </location>
    <ligand>
        <name>ATP</name>
        <dbReference type="ChEBI" id="CHEBI:30616"/>
    </ligand>
</feature>
<dbReference type="HAMAP" id="MF_00796">
    <property type="entry name" value="NTPase_1"/>
    <property type="match status" value="1"/>
</dbReference>
<dbReference type="CDD" id="cd19482">
    <property type="entry name" value="RecA-like_Thep1"/>
    <property type="match status" value="1"/>
</dbReference>
<feature type="binding site" evidence="4">
    <location>
        <begin position="101"/>
        <end position="108"/>
    </location>
    <ligand>
        <name>ATP</name>
        <dbReference type="ChEBI" id="CHEBI:30616"/>
    </ligand>
</feature>
<evidence type="ECO:0000256" key="2">
    <source>
        <dbReference type="ARBA" id="ARBA00022801"/>
    </source>
</evidence>
<dbReference type="EMBL" id="DTBP01000020">
    <property type="protein sequence ID" value="HGQ74075.1"/>
    <property type="molecule type" value="Genomic_DNA"/>
</dbReference>
<dbReference type="GO" id="GO:0017111">
    <property type="term" value="F:ribonucleoside triphosphate phosphatase activity"/>
    <property type="evidence" value="ECO:0007669"/>
    <property type="project" value="UniProtKB-UniRule"/>
</dbReference>
<protein>
    <recommendedName>
        <fullName evidence="4">Nucleoside-triphosphatase ENU20_03240</fullName>
        <shortName evidence="4">NTPase</shortName>
        <ecNumber evidence="4">3.6.1.15</ecNumber>
    </recommendedName>
    <alternativeName>
        <fullName evidence="4">Nucleoside triphosphate phosphohydrolase</fullName>
    </alternativeName>
</protein>
<proteinExistence type="inferred from homology"/>
<reference evidence="5" key="1">
    <citation type="journal article" date="2020" name="mSystems">
        <title>Genome- and Community-Level Interaction Insights into Carbon Utilization and Element Cycling Functions of Hydrothermarchaeota in Hydrothermal Sediment.</title>
        <authorList>
            <person name="Zhou Z."/>
            <person name="Liu Y."/>
            <person name="Xu W."/>
            <person name="Pan J."/>
            <person name="Luo Z.H."/>
            <person name="Li M."/>
        </authorList>
    </citation>
    <scope>NUCLEOTIDE SEQUENCE [LARGE SCALE GENOMIC DNA]</scope>
    <source>
        <strain evidence="5">SpSt-648</strain>
    </source>
</reference>
<evidence type="ECO:0000256" key="3">
    <source>
        <dbReference type="ARBA" id="ARBA00022840"/>
    </source>
</evidence>
<keyword evidence="3 4" id="KW-0067">ATP-binding</keyword>
<dbReference type="InterPro" id="IPR004948">
    <property type="entry name" value="Nuc-triphosphatase_THEP1"/>
</dbReference>
<dbReference type="PANTHER" id="PTHR43146">
    <property type="entry name" value="CANCER-RELATED NUCLEOSIDE-TRIPHOSPHATASE"/>
    <property type="match status" value="1"/>
</dbReference>
<dbReference type="PANTHER" id="PTHR43146:SF1">
    <property type="entry name" value="CANCER-RELATED NUCLEOSIDE-TRIPHOSPHATASE"/>
    <property type="match status" value="1"/>
</dbReference>
<comment type="caution">
    <text evidence="5">The sequence shown here is derived from an EMBL/GenBank/DDBJ whole genome shotgun (WGS) entry which is preliminary data.</text>
</comment>
<keyword evidence="1 4" id="KW-0547">Nucleotide-binding</keyword>
<dbReference type="GO" id="GO:0005524">
    <property type="term" value="F:ATP binding"/>
    <property type="evidence" value="ECO:0007669"/>
    <property type="project" value="UniProtKB-UniRule"/>
</dbReference>
<dbReference type="EC" id="3.6.1.15" evidence="4"/>
<organism evidence="5">
    <name type="scientific">Staphylothermus marinus</name>
    <dbReference type="NCBI Taxonomy" id="2280"/>
    <lineage>
        <taxon>Archaea</taxon>
        <taxon>Thermoproteota</taxon>
        <taxon>Thermoprotei</taxon>
        <taxon>Desulfurococcales</taxon>
        <taxon>Desulfurococcaceae</taxon>
        <taxon>Staphylothermus</taxon>
    </lineage>
</organism>
<keyword evidence="2 4" id="KW-0378">Hydrolase</keyword>
<gene>
    <name evidence="5" type="ORF">ENU20_03240</name>
</gene>
<dbReference type="SUPFAM" id="SSF52540">
    <property type="entry name" value="P-loop containing nucleoside triphosphate hydrolases"/>
    <property type="match status" value="1"/>
</dbReference>
<accession>A0A7C4JNE4</accession>
<sequence length="182" mass="20175">MITYVITGKPGVGKTTLFNNVVSTLSSHRYVVGGIKAPEVRGIDGSRIGFKVIDIMSGEEAWLARVDIVSNIRVGKYGVAVNEASVLIENALKKSLEKADVIGIDEIGPMELKIPVFKRILLEVLDSTKPKILVVHYRLDDKEILSKLRNATKVVVDYSNRALLNSTLPLEILNKISRIYMR</sequence>
<dbReference type="Gene3D" id="3.40.50.300">
    <property type="entry name" value="P-loop containing nucleotide triphosphate hydrolases"/>
    <property type="match status" value="1"/>
</dbReference>
<comment type="catalytic activity">
    <reaction evidence="4">
        <text>a ribonucleoside 5'-triphosphate + H2O = a ribonucleoside 5'-diphosphate + phosphate + H(+)</text>
        <dbReference type="Rhea" id="RHEA:23680"/>
        <dbReference type="ChEBI" id="CHEBI:15377"/>
        <dbReference type="ChEBI" id="CHEBI:15378"/>
        <dbReference type="ChEBI" id="CHEBI:43474"/>
        <dbReference type="ChEBI" id="CHEBI:57930"/>
        <dbReference type="ChEBI" id="CHEBI:61557"/>
        <dbReference type="EC" id="3.6.1.15"/>
    </reaction>
</comment>
<name>A0A7C4JNE4_STAMA</name>
<dbReference type="AlphaFoldDB" id="A0A7C4JNE4"/>
<dbReference type="Pfam" id="PF03266">
    <property type="entry name" value="NTPase_1"/>
    <property type="match status" value="1"/>
</dbReference>
<evidence type="ECO:0000256" key="1">
    <source>
        <dbReference type="ARBA" id="ARBA00022741"/>
    </source>
</evidence>
<evidence type="ECO:0000313" key="5">
    <source>
        <dbReference type="EMBL" id="HGQ74075.1"/>
    </source>
</evidence>
<comment type="similarity">
    <text evidence="4">Belongs to the THEP1 NTPase family.</text>
</comment>
<evidence type="ECO:0000256" key="4">
    <source>
        <dbReference type="HAMAP-Rule" id="MF_00796"/>
    </source>
</evidence>
<comment type="function">
    <text evidence="4">Has nucleotide phosphatase activity towards ATP, GTP, CTP, TTP and UTP. May hydrolyze nucleoside diphosphates with lower efficiency.</text>
</comment>
<dbReference type="InterPro" id="IPR027417">
    <property type="entry name" value="P-loop_NTPase"/>
</dbReference>
<dbReference type="NCBIfam" id="NF010248">
    <property type="entry name" value="PRK13695.1"/>
    <property type="match status" value="1"/>
</dbReference>